<feature type="transmembrane region" description="Helical" evidence="5">
    <location>
        <begin position="370"/>
        <end position="389"/>
    </location>
</feature>
<dbReference type="PROSITE" id="PS50850">
    <property type="entry name" value="MFS"/>
    <property type="match status" value="1"/>
</dbReference>
<dbReference type="PANTHER" id="PTHR11360:SF284">
    <property type="entry name" value="EG:103B4.3 PROTEIN-RELATED"/>
    <property type="match status" value="1"/>
</dbReference>
<evidence type="ECO:0000256" key="4">
    <source>
        <dbReference type="ARBA" id="ARBA00023136"/>
    </source>
</evidence>
<organism evidence="7 8">
    <name type="scientific">Nocardiopsis mangrovi</name>
    <dbReference type="NCBI Taxonomy" id="1179818"/>
    <lineage>
        <taxon>Bacteria</taxon>
        <taxon>Bacillati</taxon>
        <taxon>Actinomycetota</taxon>
        <taxon>Actinomycetes</taxon>
        <taxon>Streptosporangiales</taxon>
        <taxon>Nocardiopsidaceae</taxon>
        <taxon>Nocardiopsis</taxon>
    </lineage>
</organism>
<feature type="transmembrane region" description="Helical" evidence="5">
    <location>
        <begin position="279"/>
        <end position="300"/>
    </location>
</feature>
<feature type="transmembrane region" description="Helical" evidence="5">
    <location>
        <begin position="89"/>
        <end position="109"/>
    </location>
</feature>
<dbReference type="PANTHER" id="PTHR11360">
    <property type="entry name" value="MONOCARBOXYLATE TRANSPORTER"/>
    <property type="match status" value="1"/>
</dbReference>
<dbReference type="InterPro" id="IPR020846">
    <property type="entry name" value="MFS_dom"/>
</dbReference>
<feature type="transmembrane region" description="Helical" evidence="5">
    <location>
        <begin position="115"/>
        <end position="135"/>
    </location>
</feature>
<reference evidence="8" key="1">
    <citation type="journal article" date="2019" name="Int. J. Syst. Evol. Microbiol.">
        <title>The Global Catalogue of Microorganisms (GCM) 10K type strain sequencing project: providing services to taxonomists for standard genome sequencing and annotation.</title>
        <authorList>
            <consortium name="The Broad Institute Genomics Platform"/>
            <consortium name="The Broad Institute Genome Sequencing Center for Infectious Disease"/>
            <person name="Wu L."/>
            <person name="Ma J."/>
        </authorList>
    </citation>
    <scope>NUCLEOTIDE SEQUENCE [LARGE SCALE GENOMIC DNA]</scope>
    <source>
        <strain evidence="8">XZYJ18</strain>
    </source>
</reference>
<dbReference type="EMBL" id="JBHSFQ010000021">
    <property type="protein sequence ID" value="MFC4564177.1"/>
    <property type="molecule type" value="Genomic_DNA"/>
</dbReference>
<protein>
    <submittedName>
        <fullName evidence="7">MFS transporter</fullName>
    </submittedName>
</protein>
<dbReference type="RefSeq" id="WP_378577056.1">
    <property type="nucleotide sequence ID" value="NZ_JBHSFQ010000021.1"/>
</dbReference>
<gene>
    <name evidence="7" type="ORF">ACFO4E_20140</name>
</gene>
<dbReference type="SUPFAM" id="SSF103473">
    <property type="entry name" value="MFS general substrate transporter"/>
    <property type="match status" value="1"/>
</dbReference>
<dbReference type="InterPro" id="IPR036259">
    <property type="entry name" value="MFS_trans_sf"/>
</dbReference>
<feature type="transmembrane region" description="Helical" evidence="5">
    <location>
        <begin position="147"/>
        <end position="167"/>
    </location>
</feature>
<dbReference type="CDD" id="cd17355">
    <property type="entry name" value="MFS_YcxA_like"/>
    <property type="match status" value="1"/>
</dbReference>
<sequence>MSPGSPERALAPRAYRVHPAWWVAAVAFLALLGAAGFRGAPGALMVPLHDEFGWSMSVMSLAVSINLVLYGLVAPFAAALMDRFGMRQVVSAALFLVTLGAGGSVFMSASWQLLVFWGLLIGTGTGAMALVFAATIANRWFIRRRGLVMGVLTAGAATGQLVILPPVAAMAEGIGWRPASLVIASAALVVVPLVWWIIRDHPEDRGVLPYGADPQGYTAPPRAVGGALRRALEGLAFAARRRAFWALAVAFAICGATTNGLVGIHFIPSAHDHGMPATTAAGLLAAVGVFDIVGTIASGWLTDKFDPRKLLAAYYAFRGISLILLPWLLSDQVHPSMVLFIIIYGLDWVATVPPTAALCREIFGERGTIVFGWVFAAHQLGAAAAAFGAGVVRDVFGAYTYAWWGGAAICAIAAVLSIMARGSHLGARTIEPPAQVSPVQEPPAPDESRR</sequence>
<dbReference type="InterPro" id="IPR011701">
    <property type="entry name" value="MFS"/>
</dbReference>
<comment type="subcellular location">
    <subcellularLocation>
        <location evidence="1">Cell membrane</location>
        <topology evidence="1">Multi-pass membrane protein</topology>
    </subcellularLocation>
</comment>
<dbReference type="Pfam" id="PF07690">
    <property type="entry name" value="MFS_1"/>
    <property type="match status" value="1"/>
</dbReference>
<name>A0ABV9E0C9_9ACTN</name>
<keyword evidence="8" id="KW-1185">Reference proteome</keyword>
<evidence type="ECO:0000256" key="5">
    <source>
        <dbReference type="SAM" id="Phobius"/>
    </source>
</evidence>
<feature type="transmembrane region" description="Helical" evidence="5">
    <location>
        <begin position="312"/>
        <end position="330"/>
    </location>
</feature>
<feature type="transmembrane region" description="Helical" evidence="5">
    <location>
        <begin position="401"/>
        <end position="420"/>
    </location>
</feature>
<evidence type="ECO:0000313" key="8">
    <source>
        <dbReference type="Proteomes" id="UP001595923"/>
    </source>
</evidence>
<keyword evidence="3 5" id="KW-1133">Transmembrane helix</keyword>
<comment type="caution">
    <text evidence="7">The sequence shown here is derived from an EMBL/GenBank/DDBJ whole genome shotgun (WGS) entry which is preliminary data.</text>
</comment>
<evidence type="ECO:0000313" key="7">
    <source>
        <dbReference type="EMBL" id="MFC4564177.1"/>
    </source>
</evidence>
<dbReference type="Proteomes" id="UP001595923">
    <property type="component" value="Unassembled WGS sequence"/>
</dbReference>
<feature type="domain" description="Major facilitator superfamily (MFS) profile" evidence="6">
    <location>
        <begin position="19"/>
        <end position="425"/>
    </location>
</feature>
<feature type="transmembrane region" description="Helical" evidence="5">
    <location>
        <begin position="336"/>
        <end position="358"/>
    </location>
</feature>
<feature type="transmembrane region" description="Helical" evidence="5">
    <location>
        <begin position="244"/>
        <end position="267"/>
    </location>
</feature>
<evidence type="ECO:0000256" key="2">
    <source>
        <dbReference type="ARBA" id="ARBA00022692"/>
    </source>
</evidence>
<evidence type="ECO:0000256" key="3">
    <source>
        <dbReference type="ARBA" id="ARBA00022989"/>
    </source>
</evidence>
<evidence type="ECO:0000259" key="6">
    <source>
        <dbReference type="PROSITE" id="PS50850"/>
    </source>
</evidence>
<accession>A0ABV9E0C9</accession>
<feature type="transmembrane region" description="Helical" evidence="5">
    <location>
        <begin position="52"/>
        <end position="77"/>
    </location>
</feature>
<feature type="transmembrane region" description="Helical" evidence="5">
    <location>
        <begin position="20"/>
        <end position="40"/>
    </location>
</feature>
<keyword evidence="2 5" id="KW-0812">Transmembrane</keyword>
<proteinExistence type="predicted"/>
<feature type="transmembrane region" description="Helical" evidence="5">
    <location>
        <begin position="179"/>
        <end position="198"/>
    </location>
</feature>
<keyword evidence="4 5" id="KW-0472">Membrane</keyword>
<evidence type="ECO:0000256" key="1">
    <source>
        <dbReference type="ARBA" id="ARBA00004651"/>
    </source>
</evidence>
<dbReference type="InterPro" id="IPR050327">
    <property type="entry name" value="Proton-linked_MCT"/>
</dbReference>
<dbReference type="Gene3D" id="1.20.1250.20">
    <property type="entry name" value="MFS general substrate transporter like domains"/>
    <property type="match status" value="2"/>
</dbReference>